<dbReference type="InterPro" id="IPR020966">
    <property type="entry name" value="ALMT"/>
</dbReference>
<comment type="similarity">
    <text evidence="2">Belongs to the aromatic acid exporter (TC 2.A.85) family.</text>
</comment>
<sequence>MAANIASLRRSFAERSRERLLSRKGYSELGLGESYGGDEGLRCGCIRSVGDKFTNFWITVRENAVKAYKMGRSDPRKVIFAAKMGLALVLVSVLIFFKEPLNYIGQHSIWAILTVVVVFEFSIGATLNKGFNRALGTVSAGALSLGIAELSVLAGDWQEFVIVFSIFMAGFCASYLKLHPSMKQYEYGFRVFLLTFCIVLVSGTSNFIQTAVSRFLLIAVGAGVCLLVNICVYPIWAGEDLHKLVVKNFKGVATSLEDCVNGYLDSVEYERIPSKILFYQASDDLVYKGYRSAVESTSQEDSLLNFAVWEPPHGRYKMFNYPWSDYVKVSGALRHCAFMVMAMHGSILSQIQAASELRQVFRNEIHRVGTEGAKVLHVLRDKVEKMEKLSPGDLLHEVHEAAEELQMKIDQKSYLMVNPGILESGIRPKKFEDLDNFEELKDNENKNLVINSLSEANLNLRSAQTLRNWDPHNPNMSTNVSVSQLGSSEIMLKQQTQWPSRLSVFGDTILNEREVKTYESASALSLATFTSLLIEFVARLQNLVDSFEELSQNAKFKEPVDPTKSKEVVSFWTSYRIKINSLNHRLCQHSYRFINLEIHPKSTVFVKCSSASQRASAEENLPQEEQELEIQHNNGFWKKWKANSTEMSSKLAKLGLAAVLAYGLFDGVTHTTFFVLAFLGYEKSTGKNPATNLQALLGSSYRIKINSLNHRLCQHSYRFINLEIHPKSTVFVKCSSASQRASAEENLPQEEQELEIQHNNGFWKKWKANSTEMSSKLAKLGLAAVLAYGLFDGVTHTTFFVLAFLGYEKSTGKNPAANLQALLGSSSNHCGIETERACMKYKVNIDVQRQAFTFSIGCGVGDDLSAWGGILDIFYFAKRTTETGIIGFSPQMIVILMWTGNNITRPFRVAGTAALTPVIVKKIQKYFNFPGLVYAFLLVVVAVAASCSTVVGLLILSIWGK</sequence>
<evidence type="ECO:0000256" key="5">
    <source>
        <dbReference type="ARBA" id="ARBA00022989"/>
    </source>
</evidence>
<name>A0ABC8TTH3_9AQUA</name>
<feature type="transmembrane region" description="Helical" evidence="9">
    <location>
        <begin position="78"/>
        <end position="97"/>
    </location>
</feature>
<keyword evidence="8" id="KW-0407">Ion channel</keyword>
<evidence type="ECO:0000256" key="7">
    <source>
        <dbReference type="ARBA" id="ARBA00023136"/>
    </source>
</evidence>
<keyword evidence="4 9" id="KW-0812">Transmembrane</keyword>
<proteinExistence type="inferred from homology"/>
<dbReference type="Pfam" id="PF11744">
    <property type="entry name" value="ALMT"/>
    <property type="match status" value="1"/>
</dbReference>
<feature type="transmembrane region" description="Helical" evidence="9">
    <location>
        <begin position="160"/>
        <end position="178"/>
    </location>
</feature>
<accession>A0ABC8TTH3</accession>
<evidence type="ECO:0000256" key="8">
    <source>
        <dbReference type="ARBA" id="ARBA00023303"/>
    </source>
</evidence>
<reference evidence="10 11" key="1">
    <citation type="submission" date="2024-02" db="EMBL/GenBank/DDBJ databases">
        <authorList>
            <person name="Vignale AGUSTIN F."/>
            <person name="Sosa J E."/>
            <person name="Modenutti C."/>
        </authorList>
    </citation>
    <scope>NUCLEOTIDE SEQUENCE [LARGE SCALE GENOMIC DNA]</scope>
</reference>
<evidence type="ECO:0000256" key="4">
    <source>
        <dbReference type="ARBA" id="ARBA00022692"/>
    </source>
</evidence>
<evidence type="ECO:0000256" key="6">
    <source>
        <dbReference type="ARBA" id="ARBA00023065"/>
    </source>
</evidence>
<keyword evidence="11" id="KW-1185">Reference proteome</keyword>
<dbReference type="GO" id="GO:0034220">
    <property type="term" value="P:monoatomic ion transmembrane transport"/>
    <property type="evidence" value="ECO:0007669"/>
    <property type="project" value="UniProtKB-KW"/>
</dbReference>
<dbReference type="PANTHER" id="PTHR31086">
    <property type="entry name" value="ALUMINUM-ACTIVATED MALATE TRANSPORTER 10"/>
    <property type="match status" value="1"/>
</dbReference>
<keyword evidence="6" id="KW-0406">Ion transport</keyword>
<feature type="transmembrane region" description="Helical" evidence="9">
    <location>
        <begin position="931"/>
        <end position="959"/>
    </location>
</feature>
<keyword evidence="7 9" id="KW-0472">Membrane</keyword>
<dbReference type="Proteomes" id="UP001642360">
    <property type="component" value="Unassembled WGS sequence"/>
</dbReference>
<feature type="transmembrane region" description="Helical" evidence="9">
    <location>
        <begin position="780"/>
        <end position="805"/>
    </location>
</feature>
<evidence type="ECO:0000313" key="11">
    <source>
        <dbReference type="Proteomes" id="UP001642360"/>
    </source>
</evidence>
<evidence type="ECO:0000313" key="10">
    <source>
        <dbReference type="EMBL" id="CAK9172494.1"/>
    </source>
</evidence>
<feature type="transmembrane region" description="Helical" evidence="9">
    <location>
        <begin position="109"/>
        <end position="127"/>
    </location>
</feature>
<dbReference type="EMBL" id="CAUOFW020006002">
    <property type="protein sequence ID" value="CAK9172494.1"/>
    <property type="molecule type" value="Genomic_DNA"/>
</dbReference>
<keyword evidence="5 9" id="KW-1133">Transmembrane helix</keyword>
<evidence type="ECO:0000256" key="1">
    <source>
        <dbReference type="ARBA" id="ARBA00004141"/>
    </source>
</evidence>
<evidence type="ECO:0000256" key="3">
    <source>
        <dbReference type="ARBA" id="ARBA00022448"/>
    </source>
</evidence>
<keyword evidence="3" id="KW-0813">Transport</keyword>
<evidence type="ECO:0000256" key="2">
    <source>
        <dbReference type="ARBA" id="ARBA00007079"/>
    </source>
</evidence>
<gene>
    <name evidence="10" type="ORF">ILEXP_LOCUS42146</name>
</gene>
<dbReference type="AlphaFoldDB" id="A0ABC8TTH3"/>
<dbReference type="GO" id="GO:0016020">
    <property type="term" value="C:membrane"/>
    <property type="evidence" value="ECO:0007669"/>
    <property type="project" value="UniProtKB-SubCell"/>
</dbReference>
<feature type="transmembrane region" description="Helical" evidence="9">
    <location>
        <begin position="215"/>
        <end position="236"/>
    </location>
</feature>
<evidence type="ECO:0000256" key="9">
    <source>
        <dbReference type="SAM" id="Phobius"/>
    </source>
</evidence>
<evidence type="ECO:0008006" key="12">
    <source>
        <dbReference type="Google" id="ProtNLM"/>
    </source>
</evidence>
<organism evidence="10 11">
    <name type="scientific">Ilex paraguariensis</name>
    <name type="common">yerba mate</name>
    <dbReference type="NCBI Taxonomy" id="185542"/>
    <lineage>
        <taxon>Eukaryota</taxon>
        <taxon>Viridiplantae</taxon>
        <taxon>Streptophyta</taxon>
        <taxon>Embryophyta</taxon>
        <taxon>Tracheophyta</taxon>
        <taxon>Spermatophyta</taxon>
        <taxon>Magnoliopsida</taxon>
        <taxon>eudicotyledons</taxon>
        <taxon>Gunneridae</taxon>
        <taxon>Pentapetalae</taxon>
        <taxon>asterids</taxon>
        <taxon>campanulids</taxon>
        <taxon>Aquifoliales</taxon>
        <taxon>Aquifoliaceae</taxon>
        <taxon>Ilex</taxon>
    </lineage>
</organism>
<comment type="caution">
    <text evidence="10">The sequence shown here is derived from an EMBL/GenBank/DDBJ whole genome shotgun (WGS) entry which is preliminary data.</text>
</comment>
<feature type="transmembrane region" description="Helical" evidence="9">
    <location>
        <begin position="190"/>
        <end position="209"/>
    </location>
</feature>
<comment type="subcellular location">
    <subcellularLocation>
        <location evidence="1">Membrane</location>
        <topology evidence="1">Multi-pass membrane protein</topology>
    </subcellularLocation>
</comment>
<protein>
    <recommendedName>
        <fullName evidence="12">Aluminum-activated malate transporter 4</fullName>
    </recommendedName>
</protein>